<reference evidence="6 7" key="1">
    <citation type="submission" date="2020-08" db="EMBL/GenBank/DDBJ databases">
        <title>Genomic Encyclopedia of Type Strains, Phase IV (KMG-IV): sequencing the most valuable type-strain genomes for metagenomic binning, comparative biology and taxonomic classification.</title>
        <authorList>
            <person name="Goeker M."/>
        </authorList>
    </citation>
    <scope>NUCLEOTIDE SEQUENCE [LARGE SCALE GENOMIC DNA]</scope>
    <source>
        <strain evidence="6 7">DSM 22975</strain>
    </source>
</reference>
<evidence type="ECO:0000259" key="5">
    <source>
        <dbReference type="SMART" id="SM01144"/>
    </source>
</evidence>
<name>A0A841GK39_9GAMM</name>
<dbReference type="RefSeq" id="WP_188026448.1">
    <property type="nucleotide sequence ID" value="NZ_JACHGR010000005.1"/>
</dbReference>
<accession>A0A841GK39</accession>
<dbReference type="Proteomes" id="UP000585721">
    <property type="component" value="Unassembled WGS sequence"/>
</dbReference>
<dbReference type="EMBL" id="JACHGR010000005">
    <property type="protein sequence ID" value="MBB6055695.1"/>
    <property type="molecule type" value="Genomic_DNA"/>
</dbReference>
<evidence type="ECO:0000313" key="7">
    <source>
        <dbReference type="Proteomes" id="UP000585721"/>
    </source>
</evidence>
<protein>
    <recommendedName>
        <fullName evidence="1">tRNA-uridine aminocarboxypropyltransferase</fullName>
        <ecNumber evidence="1">2.5.1.25</ecNumber>
    </recommendedName>
</protein>
<dbReference type="GO" id="GO:0016432">
    <property type="term" value="F:tRNA-uridine aminocarboxypropyltransferase activity"/>
    <property type="evidence" value="ECO:0007669"/>
    <property type="project" value="UniProtKB-EC"/>
</dbReference>
<dbReference type="InterPro" id="IPR005636">
    <property type="entry name" value="DTW"/>
</dbReference>
<evidence type="ECO:0000256" key="3">
    <source>
        <dbReference type="ARBA" id="ARBA00022691"/>
    </source>
</evidence>
<keyword evidence="4" id="KW-0819">tRNA processing</keyword>
<organism evidence="6 7">
    <name type="scientific">Tolumonas osonensis</name>
    <dbReference type="NCBI Taxonomy" id="675874"/>
    <lineage>
        <taxon>Bacteria</taxon>
        <taxon>Pseudomonadati</taxon>
        <taxon>Pseudomonadota</taxon>
        <taxon>Gammaproteobacteria</taxon>
        <taxon>Aeromonadales</taxon>
        <taxon>Aeromonadaceae</taxon>
        <taxon>Tolumonas</taxon>
    </lineage>
</organism>
<dbReference type="InterPro" id="IPR039262">
    <property type="entry name" value="DTWD2/TAPT"/>
</dbReference>
<comment type="caution">
    <text evidence="6">The sequence shown here is derived from an EMBL/GenBank/DDBJ whole genome shotgun (WGS) entry which is preliminary data.</text>
</comment>
<keyword evidence="3" id="KW-0949">S-adenosyl-L-methionine</keyword>
<sequence length="226" mass="25756">MNAFQRLRRQRIAMSTRPFQARGGSIIRCEGCGLPEIHCACHLKPSAIPEADFCLLMYDTEPMKPSNTGRLIADVFPENTSAFLWSRTNPDEALLALLNNPDFSPVVVFPDSYVREGEERATLRSTETLSKRPLYILLDGTWSEARKMFRKSPYLDKFPVISVQPETLSAYRLRVAAHDHHLCTAEVAGCLLQQQGDLAAATTLQQWFTLFRERYLMMKPHHKKEA</sequence>
<evidence type="ECO:0000256" key="2">
    <source>
        <dbReference type="ARBA" id="ARBA00022679"/>
    </source>
</evidence>
<gene>
    <name evidence="6" type="ORF">HNR75_001613</name>
</gene>
<evidence type="ECO:0000313" key="6">
    <source>
        <dbReference type="EMBL" id="MBB6055695.1"/>
    </source>
</evidence>
<keyword evidence="2" id="KW-0808">Transferase</keyword>
<dbReference type="Pfam" id="PF03942">
    <property type="entry name" value="DTW"/>
    <property type="match status" value="1"/>
</dbReference>
<dbReference type="PANTHER" id="PTHR21392:SF1">
    <property type="entry name" value="TRNA-URIDINE AMINOCARBOXYPROPYLTRANSFERASE"/>
    <property type="match status" value="1"/>
</dbReference>
<evidence type="ECO:0000256" key="4">
    <source>
        <dbReference type="ARBA" id="ARBA00022694"/>
    </source>
</evidence>
<evidence type="ECO:0000256" key="1">
    <source>
        <dbReference type="ARBA" id="ARBA00012386"/>
    </source>
</evidence>
<feature type="domain" description="DTW" evidence="5">
    <location>
        <begin position="25"/>
        <end position="220"/>
    </location>
</feature>
<keyword evidence="7" id="KW-1185">Reference proteome</keyword>
<dbReference type="AlphaFoldDB" id="A0A841GK39"/>
<dbReference type="GO" id="GO:0008033">
    <property type="term" value="P:tRNA processing"/>
    <property type="evidence" value="ECO:0007669"/>
    <property type="project" value="UniProtKB-KW"/>
</dbReference>
<proteinExistence type="predicted"/>
<dbReference type="PANTHER" id="PTHR21392">
    <property type="entry name" value="TRNA-URIDINE AMINOCARBOXYPROPYLTRANSFERASE 2"/>
    <property type="match status" value="1"/>
</dbReference>
<dbReference type="SMART" id="SM01144">
    <property type="entry name" value="DTW"/>
    <property type="match status" value="1"/>
</dbReference>
<dbReference type="EC" id="2.5.1.25" evidence="1"/>